<keyword evidence="6" id="KW-0961">Cell wall biogenesis/degradation</keyword>
<dbReference type="InterPro" id="IPR012338">
    <property type="entry name" value="Beta-lactam/transpept-like"/>
</dbReference>
<dbReference type="GO" id="GO:0009002">
    <property type="term" value="F:serine-type D-Ala-D-Ala carboxypeptidase activity"/>
    <property type="evidence" value="ECO:0007669"/>
    <property type="project" value="InterPro"/>
</dbReference>
<dbReference type="SUPFAM" id="SSF56601">
    <property type="entry name" value="beta-lactamase/transpeptidase-like"/>
    <property type="match status" value="1"/>
</dbReference>
<gene>
    <name evidence="9" type="ORF">HMPREF9257_0758</name>
</gene>
<keyword evidence="2" id="KW-0732">Signal</keyword>
<dbReference type="InterPro" id="IPR018044">
    <property type="entry name" value="Peptidase_S11"/>
</dbReference>
<organism evidence="9 10">
    <name type="scientific">Eremococcus coleocola ACS-139-V-Col8</name>
    <dbReference type="NCBI Taxonomy" id="908337"/>
    <lineage>
        <taxon>Bacteria</taxon>
        <taxon>Bacillati</taxon>
        <taxon>Bacillota</taxon>
        <taxon>Bacilli</taxon>
        <taxon>Lactobacillales</taxon>
        <taxon>Aerococcaceae</taxon>
        <taxon>Eremococcus</taxon>
    </lineage>
</organism>
<evidence type="ECO:0000256" key="5">
    <source>
        <dbReference type="ARBA" id="ARBA00022984"/>
    </source>
</evidence>
<dbReference type="GO" id="GO:0008800">
    <property type="term" value="F:beta-lactamase activity"/>
    <property type="evidence" value="ECO:0007669"/>
    <property type="project" value="InterPro"/>
</dbReference>
<evidence type="ECO:0000313" key="9">
    <source>
        <dbReference type="EMBL" id="EFR30789.1"/>
    </source>
</evidence>
<dbReference type="GO" id="GO:0008360">
    <property type="term" value="P:regulation of cell shape"/>
    <property type="evidence" value="ECO:0007669"/>
    <property type="project" value="UniProtKB-KW"/>
</dbReference>
<evidence type="ECO:0000256" key="1">
    <source>
        <dbReference type="ARBA" id="ARBA00007164"/>
    </source>
</evidence>
<dbReference type="PRINTS" id="PR00725">
    <property type="entry name" value="DADACBPTASE1"/>
</dbReference>
<dbReference type="PANTHER" id="PTHR35333">
    <property type="entry name" value="BETA-LACTAMASE"/>
    <property type="match status" value="1"/>
</dbReference>
<keyword evidence="3" id="KW-0378">Hydrolase</keyword>
<evidence type="ECO:0000256" key="2">
    <source>
        <dbReference type="ARBA" id="ARBA00022729"/>
    </source>
</evidence>
<dbReference type="EMBL" id="AENN01000017">
    <property type="protein sequence ID" value="EFR30789.1"/>
    <property type="molecule type" value="Genomic_DNA"/>
</dbReference>
<sequence length="449" mass="50427">MARIYQWLTLVSVIITIFISPLTTFAQARFDNFNVDQDLSAMVIEGHNGQILFEQNTDKLVEVGDLSKLLTLYLVLDAVKQGNISMDTEVPISDQAFYISQNYDINNVPLRQDYPYKVEDLIQAVVIQSANGATLALAQLIEPDEGKFVELMRQQLSQWHLNDFEIFNATGMTQTQINDSYAPYTDDREKNKEVNRMSTEVVATIVYHLMDVYPDILNYSQKDVDVFVKDSDDAFDMNNANLLVSGGEYNYDLADGLMVDDSHEAQASIVATAEKDGLRVIGISLGQEDPVAMYQDMIDLFNQSFSAYRLEAIAKAGDPADHINQTRVQGGVETTTAFKYVQDFNLVVPIIDTAPQLSYEFLPDYQYFNPAGFLVAPVNHKTVVGQMQVKAQKSEPLASLPSAKGNATDIVVAEDIEEASAWIKFWRSLKAGFDDLMRELRAFFINLFN</sequence>
<dbReference type="eggNOG" id="COG1686">
    <property type="taxonomic scope" value="Bacteria"/>
</dbReference>
<dbReference type="STRING" id="908337.HMPREF9257_0758"/>
<feature type="domain" description="Peptidase S11 D-alanyl-D-alanine carboxypeptidase A N-terminal" evidence="8">
    <location>
        <begin position="40"/>
        <end position="287"/>
    </location>
</feature>
<dbReference type="GO" id="GO:0046677">
    <property type="term" value="P:response to antibiotic"/>
    <property type="evidence" value="ECO:0007669"/>
    <property type="project" value="InterPro"/>
</dbReference>
<comment type="caution">
    <text evidence="9">The sequence shown here is derived from an EMBL/GenBank/DDBJ whole genome shotgun (WGS) entry which is preliminary data.</text>
</comment>
<keyword evidence="10" id="KW-1185">Reference proteome</keyword>
<dbReference type="GO" id="GO:0009252">
    <property type="term" value="P:peptidoglycan biosynthetic process"/>
    <property type="evidence" value="ECO:0007669"/>
    <property type="project" value="UniProtKB-KW"/>
</dbReference>
<dbReference type="Pfam" id="PF00768">
    <property type="entry name" value="Peptidase_S11"/>
    <property type="match status" value="1"/>
</dbReference>
<keyword evidence="9" id="KW-0645">Protease</keyword>
<dbReference type="AlphaFoldDB" id="E4KR42"/>
<keyword evidence="5" id="KW-0573">Peptidoglycan synthesis</keyword>
<dbReference type="PANTHER" id="PTHR35333:SF4">
    <property type="entry name" value="SLR0121 PROTEIN"/>
    <property type="match status" value="1"/>
</dbReference>
<evidence type="ECO:0000256" key="7">
    <source>
        <dbReference type="RuleBase" id="RU004016"/>
    </source>
</evidence>
<evidence type="ECO:0000313" key="10">
    <source>
        <dbReference type="Proteomes" id="UP000005990"/>
    </source>
</evidence>
<proteinExistence type="inferred from homology"/>
<dbReference type="InterPro" id="IPR001967">
    <property type="entry name" value="Peptidase_S11_N"/>
</dbReference>
<name>E4KR42_9LACT</name>
<dbReference type="GO" id="GO:0071555">
    <property type="term" value="P:cell wall organization"/>
    <property type="evidence" value="ECO:0007669"/>
    <property type="project" value="UniProtKB-KW"/>
</dbReference>
<dbReference type="GO" id="GO:0030655">
    <property type="term" value="P:beta-lactam antibiotic catabolic process"/>
    <property type="evidence" value="ECO:0007669"/>
    <property type="project" value="InterPro"/>
</dbReference>
<comment type="similarity">
    <text evidence="1 7">Belongs to the peptidase S11 family.</text>
</comment>
<reference evidence="9 10" key="1">
    <citation type="submission" date="2010-10" db="EMBL/GenBank/DDBJ databases">
        <authorList>
            <person name="Durkin A.S."/>
            <person name="Madupu R."/>
            <person name="Torralba M."/>
            <person name="Gillis M."/>
            <person name="Methe B."/>
            <person name="Sutton G."/>
            <person name="Nelson K.E."/>
        </authorList>
    </citation>
    <scope>NUCLEOTIDE SEQUENCE [LARGE SCALE GENOMIC DNA]</scope>
    <source>
        <strain evidence="9 10">ACS-139-V-Col8</strain>
    </source>
</reference>
<evidence type="ECO:0000259" key="8">
    <source>
        <dbReference type="Pfam" id="PF00768"/>
    </source>
</evidence>
<dbReference type="Gene3D" id="3.40.710.10">
    <property type="entry name" value="DD-peptidase/beta-lactamase superfamily"/>
    <property type="match status" value="1"/>
</dbReference>
<evidence type="ECO:0000256" key="6">
    <source>
        <dbReference type="ARBA" id="ARBA00023316"/>
    </source>
</evidence>
<dbReference type="RefSeq" id="WP_006418949.1">
    <property type="nucleotide sequence ID" value="NZ_AENN01000017.1"/>
</dbReference>
<evidence type="ECO:0000256" key="4">
    <source>
        <dbReference type="ARBA" id="ARBA00022960"/>
    </source>
</evidence>
<dbReference type="OrthoDB" id="9791132at2"/>
<dbReference type="InterPro" id="IPR000871">
    <property type="entry name" value="Beta-lactam_class-A"/>
</dbReference>
<protein>
    <submittedName>
        <fullName evidence="9">Serine-type D-Ala-D-Ala carboxypeptidase</fullName>
    </submittedName>
</protein>
<evidence type="ECO:0000256" key="3">
    <source>
        <dbReference type="ARBA" id="ARBA00022801"/>
    </source>
</evidence>
<keyword evidence="4" id="KW-0133">Cell shape</keyword>
<dbReference type="Proteomes" id="UP000005990">
    <property type="component" value="Unassembled WGS sequence"/>
</dbReference>
<dbReference type="GO" id="GO:0006508">
    <property type="term" value="P:proteolysis"/>
    <property type="evidence" value="ECO:0007669"/>
    <property type="project" value="InterPro"/>
</dbReference>
<accession>E4KR42</accession>
<keyword evidence="9" id="KW-0121">Carboxypeptidase</keyword>